<dbReference type="Pfam" id="PF00512">
    <property type="entry name" value="HisKA"/>
    <property type="match status" value="1"/>
</dbReference>
<dbReference type="GO" id="GO:0016020">
    <property type="term" value="C:membrane"/>
    <property type="evidence" value="ECO:0007669"/>
    <property type="project" value="UniProtKB-SubCell"/>
</dbReference>
<dbReference type="InterPro" id="IPR050398">
    <property type="entry name" value="HssS/ArlS-like"/>
</dbReference>
<dbReference type="FunFam" id="1.10.287.130:FF:000001">
    <property type="entry name" value="Two-component sensor histidine kinase"/>
    <property type="match status" value="1"/>
</dbReference>
<feature type="transmembrane region" description="Helical" evidence="13">
    <location>
        <begin position="202"/>
        <end position="227"/>
    </location>
</feature>
<keyword evidence="17" id="KW-1185">Reference proteome</keyword>
<dbReference type="InterPro" id="IPR041610">
    <property type="entry name" value="ArlS_N"/>
</dbReference>
<dbReference type="GO" id="GO:0000155">
    <property type="term" value="F:phosphorelay sensor kinase activity"/>
    <property type="evidence" value="ECO:0007669"/>
    <property type="project" value="InterPro"/>
</dbReference>
<dbReference type="Gene3D" id="1.10.287.130">
    <property type="match status" value="1"/>
</dbReference>
<keyword evidence="8" id="KW-0418">Kinase</keyword>
<dbReference type="PANTHER" id="PTHR45528">
    <property type="entry name" value="SENSOR HISTIDINE KINASE CPXA"/>
    <property type="match status" value="1"/>
</dbReference>
<evidence type="ECO:0000259" key="14">
    <source>
        <dbReference type="PROSITE" id="PS50109"/>
    </source>
</evidence>
<keyword evidence="11 13" id="KW-0472">Membrane</keyword>
<evidence type="ECO:0000256" key="4">
    <source>
        <dbReference type="ARBA" id="ARBA00015735"/>
    </source>
</evidence>
<evidence type="ECO:0000256" key="12">
    <source>
        <dbReference type="SAM" id="MobiDB-lite"/>
    </source>
</evidence>
<keyword evidence="10" id="KW-0902">Two-component regulatory system</keyword>
<dbReference type="InterPro" id="IPR004358">
    <property type="entry name" value="Sig_transdc_His_kin-like_C"/>
</dbReference>
<evidence type="ECO:0000256" key="10">
    <source>
        <dbReference type="ARBA" id="ARBA00023012"/>
    </source>
</evidence>
<feature type="transmembrane region" description="Helical" evidence="13">
    <location>
        <begin position="29"/>
        <end position="49"/>
    </location>
</feature>
<dbReference type="SUPFAM" id="SSF47384">
    <property type="entry name" value="Homodimeric domain of signal transducing histidine kinase"/>
    <property type="match status" value="1"/>
</dbReference>
<dbReference type="Pfam" id="PF02518">
    <property type="entry name" value="HATPase_c"/>
    <property type="match status" value="1"/>
</dbReference>
<evidence type="ECO:0000256" key="5">
    <source>
        <dbReference type="ARBA" id="ARBA00022553"/>
    </source>
</evidence>
<evidence type="ECO:0000256" key="8">
    <source>
        <dbReference type="ARBA" id="ARBA00022777"/>
    </source>
</evidence>
<proteinExistence type="predicted"/>
<keyword evidence="5" id="KW-0597">Phosphoprotein</keyword>
<dbReference type="InterPro" id="IPR005467">
    <property type="entry name" value="His_kinase_dom"/>
</dbReference>
<dbReference type="SMART" id="SM00387">
    <property type="entry name" value="HATPase_c"/>
    <property type="match status" value="1"/>
</dbReference>
<dbReference type="SMART" id="SM00388">
    <property type="entry name" value="HisKA"/>
    <property type="match status" value="1"/>
</dbReference>
<dbReference type="FunFam" id="3.30.565.10:FF:000006">
    <property type="entry name" value="Sensor histidine kinase WalK"/>
    <property type="match status" value="1"/>
</dbReference>
<dbReference type="InterPro" id="IPR003661">
    <property type="entry name" value="HisK_dim/P_dom"/>
</dbReference>
<evidence type="ECO:0000256" key="9">
    <source>
        <dbReference type="ARBA" id="ARBA00022989"/>
    </source>
</evidence>
<dbReference type="PROSITE" id="PS50109">
    <property type="entry name" value="HIS_KIN"/>
    <property type="match status" value="1"/>
</dbReference>
<dbReference type="EMBL" id="PUFO01000025">
    <property type="protein sequence ID" value="TDG79198.1"/>
    <property type="molecule type" value="Genomic_DNA"/>
</dbReference>
<protein>
    <recommendedName>
        <fullName evidence="4">Signal transduction histidine-protein kinase ArlS</fullName>
        <ecNumber evidence="3">2.7.13.3</ecNumber>
    </recommendedName>
</protein>
<dbReference type="PANTHER" id="PTHR45528:SF12">
    <property type="entry name" value="SENSOR HISTIDINE KINASE ARSS"/>
    <property type="match status" value="1"/>
</dbReference>
<dbReference type="Gene3D" id="6.10.340.10">
    <property type="match status" value="1"/>
</dbReference>
<dbReference type="SUPFAM" id="SSF55874">
    <property type="entry name" value="ATPase domain of HSP90 chaperone/DNA topoisomerase II/histidine kinase"/>
    <property type="match status" value="1"/>
</dbReference>
<dbReference type="Pfam" id="PF18719">
    <property type="entry name" value="ArlS_N"/>
    <property type="match status" value="1"/>
</dbReference>
<gene>
    <name evidence="16" type="ORF">C5L31_001147</name>
</gene>
<dbReference type="EC" id="2.7.13.3" evidence="3"/>
<evidence type="ECO:0000256" key="1">
    <source>
        <dbReference type="ARBA" id="ARBA00000085"/>
    </source>
</evidence>
<organism evidence="16 17">
    <name type="scientific">Secundilactobacillus malefermentans</name>
    <dbReference type="NCBI Taxonomy" id="176292"/>
    <lineage>
        <taxon>Bacteria</taxon>
        <taxon>Bacillati</taxon>
        <taxon>Bacillota</taxon>
        <taxon>Bacilli</taxon>
        <taxon>Lactobacillales</taxon>
        <taxon>Lactobacillaceae</taxon>
        <taxon>Secundilactobacillus</taxon>
    </lineage>
</organism>
<dbReference type="PROSITE" id="PS50885">
    <property type="entry name" value="HAMP"/>
    <property type="match status" value="1"/>
</dbReference>
<dbReference type="Gene3D" id="3.30.565.10">
    <property type="entry name" value="Histidine kinase-like ATPase, C-terminal domain"/>
    <property type="match status" value="1"/>
</dbReference>
<evidence type="ECO:0000256" key="3">
    <source>
        <dbReference type="ARBA" id="ARBA00012438"/>
    </source>
</evidence>
<evidence type="ECO:0000313" key="16">
    <source>
        <dbReference type="EMBL" id="TDG79198.1"/>
    </source>
</evidence>
<dbReference type="PRINTS" id="PR00344">
    <property type="entry name" value="BCTRLSENSOR"/>
</dbReference>
<feature type="domain" description="HAMP" evidence="15">
    <location>
        <begin position="226"/>
        <end position="280"/>
    </location>
</feature>
<dbReference type="Pfam" id="PF00672">
    <property type="entry name" value="HAMP"/>
    <property type="match status" value="1"/>
</dbReference>
<keyword evidence="6" id="KW-0808">Transferase</keyword>
<dbReference type="AlphaFoldDB" id="A0A4R5NQP1"/>
<keyword evidence="7 13" id="KW-0812">Transmembrane</keyword>
<sequence length="545" mass="62157">MISREELELRENGPHTNRSRRRFSLKWKWALGTAFGVLVIFAVFAVLIFDSFTSVLIKEERAHVNDTIQVVENRLSSFQSELNIKSVTPILRPEVTGNEVGKNPMTSNRLHNIYNNSIFVSLSRDSTAVSVYDKSGAQIFASRSNAIDFDRVSKKTVRREKSGKFNGYVGDAPIRSHKTKKIIGYVQVTNELTNYHSTSRQLAIILLVLGLIAVFASAILSYILAYFQLRPIEEISATINEINAEPQSSKRVPKFKRNDELSDLAILFNDMLDQMQRFIEQQQQFVEDVSHELRTPVAVIQGHMELLNRWGKDDPEVLAESLKASLQETQRMQSLVKEMLDLSRAEQVEINYTNEVTAVKELVNQVFNDFKMIHPDFTFTLDDDVKRETYVQIYRNHLEQVLIILLDNAVKYSVNRKEIHMSFALGSRNVEIAVQDFGEGISRDNMDRVFNRFYRVDKARSRNKGGNGLGLSIAQRLVESYHGQISIESAVGHGSVFRITLPILNDKERHKLEQQAIKEHAKKSPKPSISTNLGANPSEDENQEK</sequence>
<dbReference type="InterPro" id="IPR036890">
    <property type="entry name" value="HATPase_C_sf"/>
</dbReference>
<dbReference type="STRING" id="1122149.FD44_GL001370"/>
<comment type="catalytic activity">
    <reaction evidence="1">
        <text>ATP + protein L-histidine = ADP + protein N-phospho-L-histidine.</text>
        <dbReference type="EC" id="2.7.13.3"/>
    </reaction>
</comment>
<evidence type="ECO:0000256" key="13">
    <source>
        <dbReference type="SAM" id="Phobius"/>
    </source>
</evidence>
<evidence type="ECO:0000256" key="2">
    <source>
        <dbReference type="ARBA" id="ARBA00004141"/>
    </source>
</evidence>
<dbReference type="CDD" id="cd06225">
    <property type="entry name" value="HAMP"/>
    <property type="match status" value="1"/>
</dbReference>
<dbReference type="InterPro" id="IPR003594">
    <property type="entry name" value="HATPase_dom"/>
</dbReference>
<accession>A0A4R5NQP1</accession>
<feature type="region of interest" description="Disordered" evidence="12">
    <location>
        <begin position="510"/>
        <end position="545"/>
    </location>
</feature>
<reference evidence="16 17" key="1">
    <citation type="journal article" date="2019" name="Appl. Microbiol. Biotechnol.">
        <title>Uncovering carbohydrate metabolism through a genotype-phenotype association study of 56 lactic acid bacteria genomes.</title>
        <authorList>
            <person name="Buron-Moles G."/>
            <person name="Chailyan A."/>
            <person name="Dolejs I."/>
            <person name="Forster J."/>
            <person name="Miks M.H."/>
        </authorList>
    </citation>
    <scope>NUCLEOTIDE SEQUENCE [LARGE SCALE GENOMIC DNA]</scope>
    <source>
        <strain evidence="16 17">ATCC 49373</strain>
    </source>
</reference>
<dbReference type="SUPFAM" id="SSF158472">
    <property type="entry name" value="HAMP domain-like"/>
    <property type="match status" value="1"/>
</dbReference>
<comment type="subcellular location">
    <subcellularLocation>
        <location evidence="2">Membrane</location>
        <topology evidence="2">Multi-pass membrane protein</topology>
    </subcellularLocation>
</comment>
<feature type="compositionally biased region" description="Basic and acidic residues" evidence="12">
    <location>
        <begin position="510"/>
        <end position="519"/>
    </location>
</feature>
<evidence type="ECO:0000256" key="7">
    <source>
        <dbReference type="ARBA" id="ARBA00022692"/>
    </source>
</evidence>
<evidence type="ECO:0000313" key="17">
    <source>
        <dbReference type="Proteomes" id="UP000294854"/>
    </source>
</evidence>
<dbReference type="InterPro" id="IPR036097">
    <property type="entry name" value="HisK_dim/P_sf"/>
</dbReference>
<dbReference type="InterPro" id="IPR003660">
    <property type="entry name" value="HAMP_dom"/>
</dbReference>
<evidence type="ECO:0000259" key="15">
    <source>
        <dbReference type="PROSITE" id="PS50885"/>
    </source>
</evidence>
<keyword evidence="9 13" id="KW-1133">Transmembrane helix</keyword>
<dbReference type="SMART" id="SM00304">
    <property type="entry name" value="HAMP"/>
    <property type="match status" value="1"/>
</dbReference>
<feature type="domain" description="Histidine kinase" evidence="14">
    <location>
        <begin position="288"/>
        <end position="505"/>
    </location>
</feature>
<evidence type="ECO:0000256" key="6">
    <source>
        <dbReference type="ARBA" id="ARBA00022679"/>
    </source>
</evidence>
<comment type="caution">
    <text evidence="16">The sequence shown here is derived from an EMBL/GenBank/DDBJ whole genome shotgun (WGS) entry which is preliminary data.</text>
</comment>
<name>A0A4R5NQP1_9LACO</name>
<dbReference type="CDD" id="cd00082">
    <property type="entry name" value="HisKA"/>
    <property type="match status" value="1"/>
</dbReference>
<evidence type="ECO:0000256" key="11">
    <source>
        <dbReference type="ARBA" id="ARBA00023136"/>
    </source>
</evidence>
<dbReference type="Proteomes" id="UP000294854">
    <property type="component" value="Unassembled WGS sequence"/>
</dbReference>